<name>A0A4Y2INI4_ARAVE</name>
<proteinExistence type="inferred from homology"/>
<evidence type="ECO:0000256" key="10">
    <source>
        <dbReference type="SAM" id="MobiDB-lite"/>
    </source>
</evidence>
<keyword evidence="6 12" id="KW-0418">Kinase</keyword>
<sequence length="370" mass="40431">MVNGSLEDRLLLKNKTPPLTWSQRSHIAECVTKGLNYLHTTPGKPLVHGDIKSANILLDANMDAKIGDFGLTREGPGCQDTHIKVSNVHGTECYLPFEYLRHRHLSPQVDIYSYGIVLLEMATGLRPLDPKRGKGKRLPDHVEDCAKSGRLESLRDTKAGEENMIWFQELLKMGQVCSSAEKRKRPPMSQMLVQFEKIKQEMSMFDRIRRLSSDNRSSPLPPNLSPIELQYYYDLQKSAQGGTSPNNKLSVSPGTSRAPECSTGVPEMSIPQKEASAAASSAQADESSSESLSSGELDSSSKCSQCPSNPVASEPEEKESSSSERTSSSGQAPLPLLTVLRLQVSEFDGSSGESSFQQSATSTNSYTTDG</sequence>
<feature type="compositionally biased region" description="Polar residues" evidence="10">
    <location>
        <begin position="360"/>
        <end position="370"/>
    </location>
</feature>
<evidence type="ECO:0000256" key="8">
    <source>
        <dbReference type="ARBA" id="ARBA00047899"/>
    </source>
</evidence>
<dbReference type="Proteomes" id="UP000499080">
    <property type="component" value="Unassembled WGS sequence"/>
</dbReference>
<dbReference type="PROSITE" id="PS00108">
    <property type="entry name" value="PROTEIN_KINASE_ST"/>
    <property type="match status" value="1"/>
</dbReference>
<evidence type="ECO:0000259" key="11">
    <source>
        <dbReference type="PROSITE" id="PS50011"/>
    </source>
</evidence>
<dbReference type="PANTHER" id="PTHR47989">
    <property type="entry name" value="OS01G0750732 PROTEIN"/>
    <property type="match status" value="1"/>
</dbReference>
<evidence type="ECO:0000256" key="5">
    <source>
        <dbReference type="ARBA" id="ARBA00022741"/>
    </source>
</evidence>
<comment type="caution">
    <text evidence="12">The sequence shown here is derived from an EMBL/GenBank/DDBJ whole genome shotgun (WGS) entry which is preliminary data.</text>
</comment>
<reference evidence="12 13" key="1">
    <citation type="journal article" date="2019" name="Sci. Rep.">
        <title>Orb-weaving spider Araneus ventricosus genome elucidates the spidroin gene catalogue.</title>
        <authorList>
            <person name="Kono N."/>
            <person name="Nakamura H."/>
            <person name="Ohtoshi R."/>
            <person name="Moran D.A.P."/>
            <person name="Shinohara A."/>
            <person name="Yoshida Y."/>
            <person name="Fujiwara M."/>
            <person name="Mori M."/>
            <person name="Tomita M."/>
            <person name="Arakawa K."/>
        </authorList>
    </citation>
    <scope>NUCLEOTIDE SEQUENCE [LARGE SCALE GENOMIC DNA]</scope>
</reference>
<feature type="compositionally biased region" description="Low complexity" evidence="10">
    <location>
        <begin position="274"/>
        <end position="301"/>
    </location>
</feature>
<dbReference type="GO" id="GO:0004674">
    <property type="term" value="F:protein serine/threonine kinase activity"/>
    <property type="evidence" value="ECO:0007669"/>
    <property type="project" value="UniProtKB-KW"/>
</dbReference>
<evidence type="ECO:0000256" key="4">
    <source>
        <dbReference type="ARBA" id="ARBA00022679"/>
    </source>
</evidence>
<feature type="compositionally biased region" description="Polar residues" evidence="10">
    <location>
        <begin position="302"/>
        <end position="311"/>
    </location>
</feature>
<evidence type="ECO:0000256" key="2">
    <source>
        <dbReference type="ARBA" id="ARBA00012513"/>
    </source>
</evidence>
<evidence type="ECO:0000256" key="6">
    <source>
        <dbReference type="ARBA" id="ARBA00022777"/>
    </source>
</evidence>
<keyword evidence="3" id="KW-0723">Serine/threonine-protein kinase</keyword>
<comment type="similarity">
    <text evidence="1">Belongs to the protein kinase superfamily. TKL Ser/Thr protein kinase family. Pelle subfamily.</text>
</comment>
<protein>
    <recommendedName>
        <fullName evidence="2">non-specific serine/threonine protein kinase</fullName>
        <ecNumber evidence="2">2.7.11.1</ecNumber>
    </recommendedName>
</protein>
<accession>A0A4Y2INI4</accession>
<dbReference type="Gene3D" id="1.10.510.10">
    <property type="entry name" value="Transferase(Phosphotransferase) domain 1"/>
    <property type="match status" value="1"/>
</dbReference>
<dbReference type="InterPro" id="IPR000719">
    <property type="entry name" value="Prot_kinase_dom"/>
</dbReference>
<dbReference type="EC" id="2.7.11.1" evidence="2"/>
<organism evidence="12 13">
    <name type="scientific">Araneus ventricosus</name>
    <name type="common">Orbweaver spider</name>
    <name type="synonym">Epeira ventricosa</name>
    <dbReference type="NCBI Taxonomy" id="182803"/>
    <lineage>
        <taxon>Eukaryota</taxon>
        <taxon>Metazoa</taxon>
        <taxon>Ecdysozoa</taxon>
        <taxon>Arthropoda</taxon>
        <taxon>Chelicerata</taxon>
        <taxon>Arachnida</taxon>
        <taxon>Araneae</taxon>
        <taxon>Araneomorphae</taxon>
        <taxon>Entelegynae</taxon>
        <taxon>Araneoidea</taxon>
        <taxon>Araneidae</taxon>
        <taxon>Araneus</taxon>
    </lineage>
</organism>
<dbReference type="PROSITE" id="PS50011">
    <property type="entry name" value="PROTEIN_KINASE_DOM"/>
    <property type="match status" value="1"/>
</dbReference>
<keyword evidence="5" id="KW-0547">Nucleotide-binding</keyword>
<keyword evidence="13" id="KW-1185">Reference proteome</keyword>
<evidence type="ECO:0000256" key="7">
    <source>
        <dbReference type="ARBA" id="ARBA00022840"/>
    </source>
</evidence>
<dbReference type="FunFam" id="1.10.510.10:FF:000754">
    <property type="entry name" value="Interleukin-1 receptor-associated kinase"/>
    <property type="match status" value="1"/>
</dbReference>
<comment type="catalytic activity">
    <reaction evidence="9">
        <text>L-seryl-[protein] + ATP = O-phospho-L-seryl-[protein] + ADP + H(+)</text>
        <dbReference type="Rhea" id="RHEA:17989"/>
        <dbReference type="Rhea" id="RHEA-COMP:9863"/>
        <dbReference type="Rhea" id="RHEA-COMP:11604"/>
        <dbReference type="ChEBI" id="CHEBI:15378"/>
        <dbReference type="ChEBI" id="CHEBI:29999"/>
        <dbReference type="ChEBI" id="CHEBI:30616"/>
        <dbReference type="ChEBI" id="CHEBI:83421"/>
        <dbReference type="ChEBI" id="CHEBI:456216"/>
        <dbReference type="EC" id="2.7.11.1"/>
    </reaction>
</comment>
<feature type="domain" description="Protein kinase" evidence="11">
    <location>
        <begin position="1"/>
        <end position="205"/>
    </location>
</feature>
<dbReference type="SUPFAM" id="SSF56112">
    <property type="entry name" value="Protein kinase-like (PK-like)"/>
    <property type="match status" value="1"/>
</dbReference>
<evidence type="ECO:0000313" key="12">
    <source>
        <dbReference type="EMBL" id="GBM78759.1"/>
    </source>
</evidence>
<feature type="compositionally biased region" description="Polar residues" evidence="10">
    <location>
        <begin position="238"/>
        <end position="255"/>
    </location>
</feature>
<evidence type="ECO:0000256" key="9">
    <source>
        <dbReference type="ARBA" id="ARBA00048679"/>
    </source>
</evidence>
<comment type="catalytic activity">
    <reaction evidence="8">
        <text>L-threonyl-[protein] + ATP = O-phospho-L-threonyl-[protein] + ADP + H(+)</text>
        <dbReference type="Rhea" id="RHEA:46608"/>
        <dbReference type="Rhea" id="RHEA-COMP:11060"/>
        <dbReference type="Rhea" id="RHEA-COMP:11605"/>
        <dbReference type="ChEBI" id="CHEBI:15378"/>
        <dbReference type="ChEBI" id="CHEBI:30013"/>
        <dbReference type="ChEBI" id="CHEBI:30616"/>
        <dbReference type="ChEBI" id="CHEBI:61977"/>
        <dbReference type="ChEBI" id="CHEBI:456216"/>
        <dbReference type="EC" id="2.7.11.1"/>
    </reaction>
</comment>
<gene>
    <name evidence="12" type="primary">pll</name>
    <name evidence="12" type="ORF">AVEN_62739_1</name>
</gene>
<dbReference type="EMBL" id="BGPR01002777">
    <property type="protein sequence ID" value="GBM78759.1"/>
    <property type="molecule type" value="Genomic_DNA"/>
</dbReference>
<dbReference type="SMART" id="SM00220">
    <property type="entry name" value="S_TKc"/>
    <property type="match status" value="1"/>
</dbReference>
<feature type="region of interest" description="Disordered" evidence="10">
    <location>
        <begin position="238"/>
        <end position="370"/>
    </location>
</feature>
<dbReference type="InterPro" id="IPR008271">
    <property type="entry name" value="Ser/Thr_kinase_AS"/>
</dbReference>
<feature type="compositionally biased region" description="Low complexity" evidence="10">
    <location>
        <begin position="345"/>
        <end position="359"/>
    </location>
</feature>
<dbReference type="AlphaFoldDB" id="A0A4Y2INI4"/>
<dbReference type="Pfam" id="PF00069">
    <property type="entry name" value="Pkinase"/>
    <property type="match status" value="1"/>
</dbReference>
<evidence type="ECO:0000313" key="13">
    <source>
        <dbReference type="Proteomes" id="UP000499080"/>
    </source>
</evidence>
<dbReference type="GO" id="GO:0005524">
    <property type="term" value="F:ATP binding"/>
    <property type="evidence" value="ECO:0007669"/>
    <property type="project" value="UniProtKB-KW"/>
</dbReference>
<dbReference type="InterPro" id="IPR011009">
    <property type="entry name" value="Kinase-like_dom_sf"/>
</dbReference>
<dbReference type="PANTHER" id="PTHR47989:SF47">
    <property type="entry name" value="SERINE_THREONINE-PROTEIN KINASE PBL28-RELATED"/>
    <property type="match status" value="1"/>
</dbReference>
<dbReference type="OrthoDB" id="4062651at2759"/>
<evidence type="ECO:0000256" key="1">
    <source>
        <dbReference type="ARBA" id="ARBA00008718"/>
    </source>
</evidence>
<evidence type="ECO:0000256" key="3">
    <source>
        <dbReference type="ARBA" id="ARBA00022527"/>
    </source>
</evidence>
<keyword evidence="4" id="KW-0808">Transferase</keyword>
<keyword evidence="7" id="KW-0067">ATP-binding</keyword>